<comment type="caution">
    <text evidence="1">The sequence shown here is derived from an EMBL/GenBank/DDBJ whole genome shotgun (WGS) entry which is preliminary data.</text>
</comment>
<dbReference type="OrthoDB" id="5538558at2759"/>
<dbReference type="InterPro" id="IPR029069">
    <property type="entry name" value="HotDog_dom_sf"/>
</dbReference>
<accession>A0A9P5PM57</accession>
<evidence type="ECO:0008006" key="3">
    <source>
        <dbReference type="Google" id="ProtNLM"/>
    </source>
</evidence>
<reference evidence="1" key="1">
    <citation type="submission" date="2020-11" db="EMBL/GenBank/DDBJ databases">
        <authorList>
            <consortium name="DOE Joint Genome Institute"/>
            <person name="Ahrendt S."/>
            <person name="Riley R."/>
            <person name="Andreopoulos W."/>
            <person name="Labutti K."/>
            <person name="Pangilinan J."/>
            <person name="Ruiz-Duenas F.J."/>
            <person name="Barrasa J.M."/>
            <person name="Sanchez-Garcia M."/>
            <person name="Camarero S."/>
            <person name="Miyauchi S."/>
            <person name="Serrano A."/>
            <person name="Linde D."/>
            <person name="Babiker R."/>
            <person name="Drula E."/>
            <person name="Ayuso-Fernandez I."/>
            <person name="Pacheco R."/>
            <person name="Padilla G."/>
            <person name="Ferreira P."/>
            <person name="Barriuso J."/>
            <person name="Kellner H."/>
            <person name="Castanera R."/>
            <person name="Alfaro M."/>
            <person name="Ramirez L."/>
            <person name="Pisabarro A.G."/>
            <person name="Kuo A."/>
            <person name="Tritt A."/>
            <person name="Lipzen A."/>
            <person name="He G."/>
            <person name="Yan M."/>
            <person name="Ng V."/>
            <person name="Cullen D."/>
            <person name="Martin F."/>
            <person name="Rosso M.-N."/>
            <person name="Henrissat B."/>
            <person name="Hibbett D."/>
            <person name="Martinez A.T."/>
            <person name="Grigoriev I.V."/>
        </authorList>
    </citation>
    <scope>NUCLEOTIDE SEQUENCE</scope>
    <source>
        <strain evidence="1">AH 40177</strain>
    </source>
</reference>
<keyword evidence="2" id="KW-1185">Reference proteome</keyword>
<dbReference type="Gene3D" id="3.10.129.10">
    <property type="entry name" value="Hotdog Thioesterase"/>
    <property type="match status" value="1"/>
</dbReference>
<gene>
    <name evidence="1" type="ORF">BDP27DRAFT_1364136</name>
</gene>
<evidence type="ECO:0000313" key="1">
    <source>
        <dbReference type="EMBL" id="KAF9068414.1"/>
    </source>
</evidence>
<dbReference type="EMBL" id="JADNRY010000061">
    <property type="protein sequence ID" value="KAF9068414.1"/>
    <property type="molecule type" value="Genomic_DNA"/>
</dbReference>
<proteinExistence type="predicted"/>
<organism evidence="1 2">
    <name type="scientific">Rhodocollybia butyracea</name>
    <dbReference type="NCBI Taxonomy" id="206335"/>
    <lineage>
        <taxon>Eukaryota</taxon>
        <taxon>Fungi</taxon>
        <taxon>Dikarya</taxon>
        <taxon>Basidiomycota</taxon>
        <taxon>Agaricomycotina</taxon>
        <taxon>Agaricomycetes</taxon>
        <taxon>Agaricomycetidae</taxon>
        <taxon>Agaricales</taxon>
        <taxon>Marasmiineae</taxon>
        <taxon>Omphalotaceae</taxon>
        <taxon>Rhodocollybia</taxon>
    </lineage>
</organism>
<dbReference type="Pfam" id="PF13279">
    <property type="entry name" value="4HBT_2"/>
    <property type="match status" value="1"/>
</dbReference>
<dbReference type="AlphaFoldDB" id="A0A9P5PM57"/>
<evidence type="ECO:0000313" key="2">
    <source>
        <dbReference type="Proteomes" id="UP000772434"/>
    </source>
</evidence>
<sequence length="244" mass="27464">MATAKTQQYQGSLTKNLALQAAFRDPSSPFYLAPGTQGPASPEDIQEMTQEQSNSSLSFDQLLEQGRTKLAEAGFHRPSIWEQPVAWGDQDPFQHVNNVRYVRYFESSRIHWMVHLGQRLGGPSKAEALLKGKGISLIIKSLNINYRRPVTYPDTLLISHKPIQPELSPNSQQEGVKPPDPAVLLLTSSAFSVTQQAFVAHCSEALVWYDYERLRKCIPGKEYFDAVWEPYLRSSSFAPQNTKP</sequence>
<name>A0A9P5PM57_9AGAR</name>
<dbReference type="GO" id="GO:0047617">
    <property type="term" value="F:fatty acyl-CoA hydrolase activity"/>
    <property type="evidence" value="ECO:0007669"/>
    <property type="project" value="TreeGrafter"/>
</dbReference>
<dbReference type="SUPFAM" id="SSF54637">
    <property type="entry name" value="Thioesterase/thiol ester dehydrase-isomerase"/>
    <property type="match status" value="1"/>
</dbReference>
<dbReference type="PANTHER" id="PTHR31793">
    <property type="entry name" value="4-HYDROXYBENZOYL-COA THIOESTERASE FAMILY MEMBER"/>
    <property type="match status" value="1"/>
</dbReference>
<dbReference type="PANTHER" id="PTHR31793:SF39">
    <property type="entry name" value="THIOESTERASE_THIOL ESTER DEHYDRASE-ISOMERASE"/>
    <property type="match status" value="1"/>
</dbReference>
<dbReference type="CDD" id="cd00586">
    <property type="entry name" value="4HBT"/>
    <property type="match status" value="1"/>
</dbReference>
<protein>
    <recommendedName>
        <fullName evidence="3">Thioesterase/thiol ester dehydrase-isomerase</fullName>
    </recommendedName>
</protein>
<dbReference type="Proteomes" id="UP000772434">
    <property type="component" value="Unassembled WGS sequence"/>
</dbReference>
<dbReference type="InterPro" id="IPR050563">
    <property type="entry name" value="4-hydroxybenzoyl-CoA_TE"/>
</dbReference>